<evidence type="ECO:0000313" key="2">
    <source>
        <dbReference type="Proteomes" id="UP000887578"/>
    </source>
</evidence>
<accession>A0A914PPJ7</accession>
<name>A0A914PPJ7_9BILA</name>
<feature type="transmembrane region" description="Helical" evidence="1">
    <location>
        <begin position="12"/>
        <end position="36"/>
    </location>
</feature>
<keyword evidence="1" id="KW-0812">Transmembrane</keyword>
<keyword evidence="1" id="KW-0472">Membrane</keyword>
<evidence type="ECO:0000256" key="1">
    <source>
        <dbReference type="SAM" id="Phobius"/>
    </source>
</evidence>
<dbReference type="Proteomes" id="UP000887578">
    <property type="component" value="Unplaced"/>
</dbReference>
<evidence type="ECO:0000313" key="3">
    <source>
        <dbReference type="WBParaSite" id="PDA_v2.g2048.t1"/>
    </source>
</evidence>
<reference evidence="3" key="1">
    <citation type="submission" date="2022-11" db="UniProtKB">
        <authorList>
            <consortium name="WormBaseParasite"/>
        </authorList>
    </citation>
    <scope>IDENTIFICATION</scope>
</reference>
<keyword evidence="1" id="KW-1133">Transmembrane helix</keyword>
<dbReference type="WBParaSite" id="PDA_v2.g2048.t1">
    <property type="protein sequence ID" value="PDA_v2.g2048.t1"/>
    <property type="gene ID" value="PDA_v2.g2048"/>
</dbReference>
<proteinExistence type="predicted"/>
<sequence length="82" mass="9655">MGIQTFEFIDYMGAPLCFVTFFLTLFMLSTIINFTLITKRDDITKFEYVGAKHNHKWGPHSISYIQDTKEKEKTIRDEKNVT</sequence>
<dbReference type="Pfam" id="PF21525">
    <property type="entry name" value="Nlp36"/>
    <property type="match status" value="1"/>
</dbReference>
<keyword evidence="2" id="KW-1185">Reference proteome</keyword>
<dbReference type="AlphaFoldDB" id="A0A914PPJ7"/>
<protein>
    <submittedName>
        <fullName evidence="3">ATP synthase F0 subunit 8</fullName>
    </submittedName>
</protein>
<organism evidence="2 3">
    <name type="scientific">Panagrolaimus davidi</name>
    <dbReference type="NCBI Taxonomy" id="227884"/>
    <lineage>
        <taxon>Eukaryota</taxon>
        <taxon>Metazoa</taxon>
        <taxon>Ecdysozoa</taxon>
        <taxon>Nematoda</taxon>
        <taxon>Chromadorea</taxon>
        <taxon>Rhabditida</taxon>
        <taxon>Tylenchina</taxon>
        <taxon>Panagrolaimomorpha</taxon>
        <taxon>Panagrolaimoidea</taxon>
        <taxon>Panagrolaimidae</taxon>
        <taxon>Panagrolaimus</taxon>
    </lineage>
</organism>